<dbReference type="GO" id="GO:0045892">
    <property type="term" value="P:negative regulation of DNA-templated transcription"/>
    <property type="evidence" value="ECO:0007669"/>
    <property type="project" value="InterPro"/>
</dbReference>
<evidence type="ECO:0000256" key="3">
    <source>
        <dbReference type="ARBA" id="ARBA00022737"/>
    </source>
</evidence>
<accession>A0AAV0AC24</accession>
<evidence type="ECO:0000256" key="2">
    <source>
        <dbReference type="ARBA" id="ARBA00022614"/>
    </source>
</evidence>
<dbReference type="InterPro" id="IPR026271">
    <property type="entry name" value="PRAME"/>
</dbReference>
<gene>
    <name evidence="4" type="primary">Gm13083</name>
    <name evidence="4" type="ORF">PHOROB_LOCUS17209</name>
</gene>
<comment type="caution">
    <text evidence="4">The sequence shown here is derived from an EMBL/GenBank/DDBJ whole genome shotgun (WGS) entry which is preliminary data.</text>
</comment>
<keyword evidence="3" id="KW-0677">Repeat</keyword>
<dbReference type="GO" id="GO:0008284">
    <property type="term" value="P:positive regulation of cell population proliferation"/>
    <property type="evidence" value="ECO:0007669"/>
    <property type="project" value="InterPro"/>
</dbReference>
<dbReference type="GO" id="GO:0045596">
    <property type="term" value="P:negative regulation of cell differentiation"/>
    <property type="evidence" value="ECO:0007669"/>
    <property type="project" value="InterPro"/>
</dbReference>
<sequence length="514" mass="59122">MIYGKKGRQRVLLKVTCLKGLIPLNISTAPVCVKVKMSSPLTLQMLARSSLLKNEALAISALNTLPMELFPPLFKDAFKGKQTNILRAMVAAWPFTCLPVGALMKFHDLKILEAVLDGLDLLIQQKDRPKSWKLEVLDFRDAHHNFWNVWAGTEDGVCSPDVISETQPVVHHPERKGKEVVTVMMNLSLKSMHLCKYLKYFHWWAKQRKDVLQVICEKLEFGALPDYNPLELLEIFEPSCIQELEVNARWDLRTLSIFAPCLGQMKNLQKLLFKEIFMPLNCFWNQEMKQQCFRQIIFQFSQLNKLQHLYLNRVFLLNARLDQVLRNLHSPLQTLAITRCALSESDMSYLSQCPSIHHLTRLDLSGVYLLNVSHPILGRLLERLSATLQTLKLKDCMLMDFQMGVILPALSQCCQLVEVNFMKNFLSLTSLKKLLQHTANLTQLTLEMYPAPDEVYDDIGDVLPDRFAQCCSELMETLRGIRQPKEVYFVSKKCLDCQGFCVYELEASLCSCWE</sequence>
<dbReference type="Gene3D" id="3.80.10.10">
    <property type="entry name" value="Ribonuclease Inhibitor"/>
    <property type="match status" value="1"/>
</dbReference>
<dbReference type="InterPro" id="IPR050694">
    <property type="entry name" value="LRRC14/PRAME"/>
</dbReference>
<organism evidence="4 5">
    <name type="scientific">Phodopus roborovskii</name>
    <name type="common">Roborovski's desert hamster</name>
    <name type="synonym">Cricetulus roborovskii</name>
    <dbReference type="NCBI Taxonomy" id="109678"/>
    <lineage>
        <taxon>Eukaryota</taxon>
        <taxon>Metazoa</taxon>
        <taxon>Chordata</taxon>
        <taxon>Craniata</taxon>
        <taxon>Vertebrata</taxon>
        <taxon>Euteleostomi</taxon>
        <taxon>Mammalia</taxon>
        <taxon>Eutheria</taxon>
        <taxon>Euarchontoglires</taxon>
        <taxon>Glires</taxon>
        <taxon>Rodentia</taxon>
        <taxon>Myomorpha</taxon>
        <taxon>Muroidea</taxon>
        <taxon>Cricetidae</taxon>
        <taxon>Cricetinae</taxon>
        <taxon>Phodopus</taxon>
    </lineage>
</organism>
<dbReference type="InterPro" id="IPR032675">
    <property type="entry name" value="LRR_dom_sf"/>
</dbReference>
<dbReference type="PIRSF" id="PIRSF038286">
    <property type="entry name" value="PRAME"/>
    <property type="match status" value="1"/>
</dbReference>
<dbReference type="AlphaFoldDB" id="A0AAV0AC24"/>
<dbReference type="EMBL" id="CALSGD010001629">
    <property type="protein sequence ID" value="CAH7443334.1"/>
    <property type="molecule type" value="Genomic_DNA"/>
</dbReference>
<proteinExistence type="inferred from homology"/>
<keyword evidence="2" id="KW-0433">Leucine-rich repeat</keyword>
<dbReference type="PANTHER" id="PTHR14224">
    <property type="entry name" value="SIMILAR TO PREFERENTIALLY EXPRESSED ANTIGEN IN MELANOMA-LIKE 3"/>
    <property type="match status" value="1"/>
</dbReference>
<keyword evidence="5" id="KW-1185">Reference proteome</keyword>
<evidence type="ECO:0000256" key="1">
    <source>
        <dbReference type="ARBA" id="ARBA00009608"/>
    </source>
</evidence>
<dbReference type="GO" id="GO:0043066">
    <property type="term" value="P:negative regulation of apoptotic process"/>
    <property type="evidence" value="ECO:0007669"/>
    <property type="project" value="InterPro"/>
</dbReference>
<comment type="similarity">
    <text evidence="1">Belongs to the PRAME family.</text>
</comment>
<dbReference type="GO" id="GO:0005737">
    <property type="term" value="C:cytoplasm"/>
    <property type="evidence" value="ECO:0007669"/>
    <property type="project" value="TreeGrafter"/>
</dbReference>
<dbReference type="Proteomes" id="UP001152836">
    <property type="component" value="Unassembled WGS sequence"/>
</dbReference>
<name>A0AAV0AC24_PHORO</name>
<dbReference type="PANTHER" id="PTHR14224:SF108">
    <property type="entry name" value="PRAME LIKE 11-RELATED"/>
    <property type="match status" value="1"/>
</dbReference>
<evidence type="ECO:0000313" key="4">
    <source>
        <dbReference type="EMBL" id="CAH7443334.1"/>
    </source>
</evidence>
<evidence type="ECO:0000313" key="5">
    <source>
        <dbReference type="Proteomes" id="UP001152836"/>
    </source>
</evidence>
<protein>
    <submittedName>
        <fullName evidence="4">Gm13083 protein</fullName>
    </submittedName>
</protein>
<dbReference type="SUPFAM" id="SSF52047">
    <property type="entry name" value="RNI-like"/>
    <property type="match status" value="1"/>
</dbReference>
<reference evidence="4" key="1">
    <citation type="submission" date="2022-06" db="EMBL/GenBank/DDBJ databases">
        <authorList>
            <person name="Andreotti S."/>
            <person name="Wyler E."/>
        </authorList>
    </citation>
    <scope>NUCLEOTIDE SEQUENCE</scope>
</reference>